<dbReference type="SUPFAM" id="SSF48452">
    <property type="entry name" value="TPR-like"/>
    <property type="match status" value="1"/>
</dbReference>
<organism evidence="2 3">
    <name type="scientific">Salipaludibacillus aurantiacus</name>
    <dbReference type="NCBI Taxonomy" id="1601833"/>
    <lineage>
        <taxon>Bacteria</taxon>
        <taxon>Bacillati</taxon>
        <taxon>Bacillota</taxon>
        <taxon>Bacilli</taxon>
        <taxon>Bacillales</taxon>
        <taxon>Bacillaceae</taxon>
    </lineage>
</organism>
<dbReference type="Proteomes" id="UP000198571">
    <property type="component" value="Unassembled WGS sequence"/>
</dbReference>
<evidence type="ECO:0000313" key="3">
    <source>
        <dbReference type="Proteomes" id="UP000198571"/>
    </source>
</evidence>
<dbReference type="AlphaFoldDB" id="A0A1H9SJ71"/>
<name>A0A1H9SJ71_9BACI</name>
<evidence type="ECO:0000256" key="1">
    <source>
        <dbReference type="SAM" id="Coils"/>
    </source>
</evidence>
<dbReference type="STRING" id="1601833.SAMN05518684_104252"/>
<evidence type="ECO:0000313" key="2">
    <source>
        <dbReference type="EMBL" id="SER85022.1"/>
    </source>
</evidence>
<keyword evidence="1" id="KW-0175">Coiled coil</keyword>
<gene>
    <name evidence="2" type="ORF">SAMN05518684_104252</name>
</gene>
<accession>A0A1H9SJ71</accession>
<dbReference type="RefSeq" id="WP_093049181.1">
    <property type="nucleotide sequence ID" value="NZ_FOGT01000004.1"/>
</dbReference>
<dbReference type="OrthoDB" id="2953146at2"/>
<reference evidence="3" key="1">
    <citation type="submission" date="2016-10" db="EMBL/GenBank/DDBJ databases">
        <authorList>
            <person name="Varghese N."/>
            <person name="Submissions S."/>
        </authorList>
    </citation>
    <scope>NUCLEOTIDE SEQUENCE [LARGE SCALE GENOMIC DNA]</scope>
    <source>
        <strain evidence="3">S9</strain>
    </source>
</reference>
<protein>
    <recommendedName>
        <fullName evidence="4">Tetratricopeptide repeat-containing protein</fullName>
    </recommendedName>
</protein>
<dbReference type="InterPro" id="IPR011990">
    <property type="entry name" value="TPR-like_helical_dom_sf"/>
</dbReference>
<proteinExistence type="predicted"/>
<dbReference type="Gene3D" id="1.25.40.10">
    <property type="entry name" value="Tetratricopeptide repeat domain"/>
    <property type="match status" value="1"/>
</dbReference>
<dbReference type="EMBL" id="FOGT01000004">
    <property type="protein sequence ID" value="SER85022.1"/>
    <property type="molecule type" value="Genomic_DNA"/>
</dbReference>
<evidence type="ECO:0008006" key="4">
    <source>
        <dbReference type="Google" id="ProtNLM"/>
    </source>
</evidence>
<feature type="coiled-coil region" evidence="1">
    <location>
        <begin position="839"/>
        <end position="866"/>
    </location>
</feature>
<keyword evidence="3" id="KW-1185">Reference proteome</keyword>
<sequence length="894" mass="103753">MMIEEHMINKTYFRTIVDEEHQQSPVKALGHAFYEEQMDETTDLSSVRFAQGEVYYHHRDMESAVYKWGLVKNELAPWAKKNIGDAYYELGWLNEAENTYTSIQTESTVLSIEVSLQLLALYADKNNKDKVHQYIKKALAVDPDYPNVTEIARTFYEEEQDWGKAVELAVKEAVRTESSHWFTVLTTYANKGYTKDFTPEYFTQVLLPLSRLDQNIFSNLTKSLWESYQHTSSNLAWLATINDLLRQVEVSEEEDWSDLSRLHYDSYLALMDGDYLINDLKPVVPSLLVNWMKISKAAGPLYAASAVLAWNELFPDTFNRNTLEDAERLLVSEYPSAQNVEELTALLQTVLQWTEGNDIKIGNKNKWLLSQMWNLNKKHLCITGKSQKENTAVLNKLLGEELFKGESLTVYMNHGAEQPEMMEITETGSTLVEDIAHLPPDALVELNWPSHLLNQMDSSIITAPYHKEPENGNAFDFTLTSDGVLYVVDGSRPVTDQEYKALSEFSNRQPGIPVHFIISESEGTDTDSEDIKNSLANLFPSSQVLIVKPFMNGKNVADFIRNHYLMNMTINDNRKVTRLLHVIRTLLGHLKNQRETKESVYKETVAFHKEARTKYTHYKKNVEKAETDRSEAFKKSYHDLKEKMKRKVQEDIPPLLQDTADEIEEDSDFRNIQDELNTLMNNKINDYLNHTMIPEFQSSLNTWIQKSREDISKTQAYLDEVNETFNNMYGEKRVALACDFQLLTDWKRDLNRMLNRIDVEDINIMNRMKPSQFLLKSAGKLFGNFQQNKQMLYNQYRKAIENDSFEEITDTVIEKVFFEFDLFEKSLKSDMKMCFEEPIQQLDDGISQSEEQINKAEEELQLMRDNPAAFYDPIKLFETRLLQCEMMALVPQNQ</sequence>